<dbReference type="EMBL" id="ADVL01000251">
    <property type="protein sequence ID" value="EFH12292.1"/>
    <property type="molecule type" value="Genomic_DNA"/>
</dbReference>
<evidence type="ECO:0000313" key="5">
    <source>
        <dbReference type="EMBL" id="EFH12292.1"/>
    </source>
</evidence>
<dbReference type="CDD" id="cd05195">
    <property type="entry name" value="enoyl_red"/>
    <property type="match status" value="1"/>
</dbReference>
<dbReference type="PANTHER" id="PTHR43677:SF4">
    <property type="entry name" value="QUINONE OXIDOREDUCTASE-LIKE PROTEIN 2"/>
    <property type="match status" value="1"/>
</dbReference>
<sequence>TPRGPARLVARQPGQLGSLGWEALDLPPPGGGEVIVRVEAAGLNFRDLMWAQGLLPEEALLLGFAGPTLGMEMAGVVEQAGPQSGFATGDRVFGFAPAALASRVRTHGAAIARLPRGLGYAEAATVPVAFLTAVYALENCARLRPGETVLIHGGAGAVGLAALQVARGLGARVAATAGSPAKRAFLRAAGAELVLDSRDPGFADQLRAAWPEGVDVVLNSLAGDAMERTLGLVKPFGRFVELGKRDFFENRRVGLRPYRHNLTYFGVDVDQLPKARPELAQELLSDIAARLERGELHALPFARYPAAEVEGAFRTLQASHHIGKLVLAPPPAGPGAAGAW</sequence>
<keyword evidence="1" id="KW-0596">Phosphopantetheine</keyword>
<dbReference type="InterPro" id="IPR051397">
    <property type="entry name" value="Zn-ADH-like_protein"/>
</dbReference>
<keyword evidence="2" id="KW-0597">Phosphoprotein</keyword>
<keyword evidence="5" id="KW-0560">Oxidoreductase</keyword>
<name>D5RK77_9PROT</name>
<keyword evidence="6" id="KW-1185">Reference proteome</keyword>
<dbReference type="FunFam" id="3.40.50.720:FF:000209">
    <property type="entry name" value="Polyketide synthase Pks12"/>
    <property type="match status" value="1"/>
</dbReference>
<reference evidence="5 6" key="1">
    <citation type="submission" date="2010-04" db="EMBL/GenBank/DDBJ databases">
        <authorList>
            <person name="Qin X."/>
            <person name="Bachman B."/>
            <person name="Battles P."/>
            <person name="Bell A."/>
            <person name="Bess C."/>
            <person name="Bickham C."/>
            <person name="Chaboub L."/>
            <person name="Chen D."/>
            <person name="Coyle M."/>
            <person name="Deiros D.R."/>
            <person name="Dinh H."/>
            <person name="Forbes L."/>
            <person name="Fowler G."/>
            <person name="Francisco L."/>
            <person name="Fu Q."/>
            <person name="Gubbala S."/>
            <person name="Hale W."/>
            <person name="Han Y."/>
            <person name="Hemphill L."/>
            <person name="Highlander S.K."/>
            <person name="Hirani K."/>
            <person name="Hogues M."/>
            <person name="Jackson L."/>
            <person name="Jakkamsetti A."/>
            <person name="Javaid M."/>
            <person name="Jiang H."/>
            <person name="Korchina V."/>
            <person name="Kovar C."/>
            <person name="Lara F."/>
            <person name="Lee S."/>
            <person name="Mata R."/>
            <person name="Mathew T."/>
            <person name="Moen C."/>
            <person name="Morales K."/>
            <person name="Munidasa M."/>
            <person name="Nazareth L."/>
            <person name="Ngo R."/>
            <person name="Nguyen L."/>
            <person name="Okwuonu G."/>
            <person name="Ongeri F."/>
            <person name="Patil S."/>
            <person name="Petrosino J."/>
            <person name="Pham C."/>
            <person name="Pham P."/>
            <person name="Pu L.-L."/>
            <person name="Puazo M."/>
            <person name="Raj R."/>
            <person name="Reid J."/>
            <person name="Rouhana J."/>
            <person name="Saada N."/>
            <person name="Shang Y."/>
            <person name="Simmons D."/>
            <person name="Thornton R."/>
            <person name="Warren J."/>
            <person name="Weissenberger G."/>
            <person name="Zhang J."/>
            <person name="Zhang L."/>
            <person name="Zhou C."/>
            <person name="Zhu D."/>
            <person name="Muzny D."/>
            <person name="Worley K."/>
            <person name="Gibbs R."/>
        </authorList>
    </citation>
    <scope>NUCLEOTIDE SEQUENCE [LARGE SCALE GENOMIC DNA]</scope>
    <source>
        <strain evidence="5 6">ATCC 49957</strain>
    </source>
</reference>
<accession>D5RK77</accession>
<evidence type="ECO:0000256" key="1">
    <source>
        <dbReference type="ARBA" id="ARBA00022450"/>
    </source>
</evidence>
<feature type="non-terminal residue" evidence="5">
    <location>
        <position position="1"/>
    </location>
</feature>
<organism evidence="5 6">
    <name type="scientific">Pseudoroseomonas cervicalis ATCC 49957</name>
    <dbReference type="NCBI Taxonomy" id="525371"/>
    <lineage>
        <taxon>Bacteria</taxon>
        <taxon>Pseudomonadati</taxon>
        <taxon>Pseudomonadota</taxon>
        <taxon>Alphaproteobacteria</taxon>
        <taxon>Acetobacterales</taxon>
        <taxon>Roseomonadaceae</taxon>
        <taxon>Roseomonas</taxon>
    </lineage>
</organism>
<dbReference type="EC" id="1.6.5.5" evidence="5"/>
<evidence type="ECO:0000259" key="4">
    <source>
        <dbReference type="SMART" id="SM00829"/>
    </source>
</evidence>
<dbReference type="AlphaFoldDB" id="D5RK77"/>
<dbReference type="InterPro" id="IPR013149">
    <property type="entry name" value="ADH-like_C"/>
</dbReference>
<dbReference type="Pfam" id="PF00107">
    <property type="entry name" value="ADH_zinc_N"/>
    <property type="match status" value="1"/>
</dbReference>
<dbReference type="InterPro" id="IPR036291">
    <property type="entry name" value="NAD(P)-bd_dom_sf"/>
</dbReference>
<dbReference type="PANTHER" id="PTHR43677">
    <property type="entry name" value="SHORT-CHAIN DEHYDROGENASE/REDUCTASE"/>
    <property type="match status" value="1"/>
</dbReference>
<dbReference type="RefSeq" id="WP_007004711.1">
    <property type="nucleotide sequence ID" value="NZ_GG770780.1"/>
</dbReference>
<dbReference type="Pfam" id="PF08240">
    <property type="entry name" value="ADH_N"/>
    <property type="match status" value="1"/>
</dbReference>
<dbReference type="InterPro" id="IPR013154">
    <property type="entry name" value="ADH-like_N"/>
</dbReference>
<protein>
    <submittedName>
        <fullName evidence="5">GroES-like protein</fullName>
        <ecNumber evidence="5">1.6.5.5</ecNumber>
    </submittedName>
</protein>
<evidence type="ECO:0000313" key="6">
    <source>
        <dbReference type="Proteomes" id="UP000005324"/>
    </source>
</evidence>
<dbReference type="SUPFAM" id="SSF51735">
    <property type="entry name" value="NAD(P)-binding Rossmann-fold domains"/>
    <property type="match status" value="1"/>
</dbReference>
<dbReference type="SMART" id="SM00829">
    <property type="entry name" value="PKS_ER"/>
    <property type="match status" value="1"/>
</dbReference>
<comment type="caution">
    <text evidence="5">The sequence shown here is derived from an EMBL/GenBank/DDBJ whole genome shotgun (WGS) entry which is preliminary data.</text>
</comment>
<dbReference type="InterPro" id="IPR011032">
    <property type="entry name" value="GroES-like_sf"/>
</dbReference>
<proteinExistence type="predicted"/>
<gene>
    <name evidence="5" type="ORF">HMPREF0731_1487</name>
</gene>
<dbReference type="HOGENOM" id="CLU_026673_3_1_5"/>
<feature type="non-terminal residue" evidence="5">
    <location>
        <position position="340"/>
    </location>
</feature>
<dbReference type="Gene3D" id="3.90.180.10">
    <property type="entry name" value="Medium-chain alcohol dehydrogenases, catalytic domain"/>
    <property type="match status" value="1"/>
</dbReference>
<dbReference type="SUPFAM" id="SSF50129">
    <property type="entry name" value="GroES-like"/>
    <property type="match status" value="1"/>
</dbReference>
<keyword evidence="3" id="KW-0808">Transferase</keyword>
<evidence type="ECO:0000256" key="2">
    <source>
        <dbReference type="ARBA" id="ARBA00022553"/>
    </source>
</evidence>
<evidence type="ECO:0000256" key="3">
    <source>
        <dbReference type="ARBA" id="ARBA00022679"/>
    </source>
</evidence>
<dbReference type="GO" id="GO:0016740">
    <property type="term" value="F:transferase activity"/>
    <property type="evidence" value="ECO:0007669"/>
    <property type="project" value="UniProtKB-KW"/>
</dbReference>
<dbReference type="GO" id="GO:0003960">
    <property type="term" value="F:quinone reductase (NADPH) activity"/>
    <property type="evidence" value="ECO:0007669"/>
    <property type="project" value="UniProtKB-EC"/>
</dbReference>
<dbReference type="Proteomes" id="UP000005324">
    <property type="component" value="Unassembled WGS sequence"/>
</dbReference>
<dbReference type="InterPro" id="IPR020843">
    <property type="entry name" value="ER"/>
</dbReference>
<feature type="domain" description="Enoyl reductase (ER)" evidence="4">
    <location>
        <begin position="14"/>
        <end position="327"/>
    </location>
</feature>